<dbReference type="GO" id="GO:0019722">
    <property type="term" value="P:calcium-mediated signaling"/>
    <property type="evidence" value="ECO:0007669"/>
    <property type="project" value="TreeGrafter"/>
</dbReference>
<keyword evidence="5 9" id="KW-0472">Membrane</keyword>
<evidence type="ECO:0000259" key="10">
    <source>
        <dbReference type="PROSITE" id="PS50262"/>
    </source>
</evidence>
<evidence type="ECO:0000256" key="3">
    <source>
        <dbReference type="ARBA" id="ARBA00022989"/>
    </source>
</evidence>
<feature type="transmembrane region" description="Helical" evidence="9">
    <location>
        <begin position="248"/>
        <end position="272"/>
    </location>
</feature>
<feature type="domain" description="G-protein coupled receptors family 1 profile" evidence="10">
    <location>
        <begin position="59"/>
        <end position="310"/>
    </location>
</feature>
<evidence type="ECO:0000256" key="8">
    <source>
        <dbReference type="RuleBase" id="RU000688"/>
    </source>
</evidence>
<dbReference type="GO" id="GO:0007204">
    <property type="term" value="P:positive regulation of cytosolic calcium ion concentration"/>
    <property type="evidence" value="ECO:0007669"/>
    <property type="project" value="TreeGrafter"/>
</dbReference>
<feature type="transmembrane region" description="Helical" evidence="9">
    <location>
        <begin position="204"/>
        <end position="228"/>
    </location>
</feature>
<evidence type="ECO:0000256" key="7">
    <source>
        <dbReference type="ARBA" id="ARBA00023224"/>
    </source>
</evidence>
<keyword evidence="2 8" id="KW-0812">Transmembrane</keyword>
<dbReference type="Pfam" id="PF00001">
    <property type="entry name" value="7tm_1"/>
    <property type="match status" value="1"/>
</dbReference>
<dbReference type="SUPFAM" id="SSF81321">
    <property type="entry name" value="Family A G protein-coupled receptor-like"/>
    <property type="match status" value="1"/>
</dbReference>
<dbReference type="GO" id="GO:0060326">
    <property type="term" value="P:cell chemotaxis"/>
    <property type="evidence" value="ECO:0007669"/>
    <property type="project" value="TreeGrafter"/>
</dbReference>
<dbReference type="GO" id="GO:0009897">
    <property type="term" value="C:external side of plasma membrane"/>
    <property type="evidence" value="ECO:0007669"/>
    <property type="project" value="TreeGrafter"/>
</dbReference>
<dbReference type="PANTHER" id="PTHR10489">
    <property type="entry name" value="CELL ADHESION MOLECULE"/>
    <property type="match status" value="1"/>
</dbReference>
<dbReference type="EMBL" id="JANPWB010000010">
    <property type="protein sequence ID" value="KAJ1139235.1"/>
    <property type="molecule type" value="Genomic_DNA"/>
</dbReference>
<evidence type="ECO:0000256" key="2">
    <source>
        <dbReference type="ARBA" id="ARBA00022692"/>
    </source>
</evidence>
<dbReference type="PROSITE" id="PS50262">
    <property type="entry name" value="G_PROTEIN_RECEP_F1_2"/>
    <property type="match status" value="1"/>
</dbReference>
<dbReference type="PROSITE" id="PS00237">
    <property type="entry name" value="G_PROTEIN_RECEP_F1_1"/>
    <property type="match status" value="1"/>
</dbReference>
<proteinExistence type="inferred from homology"/>
<comment type="subcellular location">
    <subcellularLocation>
        <location evidence="1">Membrane</location>
        <topology evidence="1">Multi-pass membrane protein</topology>
    </subcellularLocation>
</comment>
<feature type="transmembrane region" description="Helical" evidence="9">
    <location>
        <begin position="292"/>
        <end position="313"/>
    </location>
</feature>
<keyword evidence="4 8" id="KW-0297">G-protein coupled receptor</keyword>
<accession>A0AAV7QLR6</accession>
<feature type="transmembrane region" description="Helical" evidence="9">
    <location>
        <begin position="159"/>
        <end position="180"/>
    </location>
</feature>
<keyword evidence="7 8" id="KW-0807">Transducer</keyword>
<evidence type="ECO:0000256" key="5">
    <source>
        <dbReference type="ARBA" id="ARBA00023136"/>
    </source>
</evidence>
<evidence type="ECO:0000313" key="11">
    <source>
        <dbReference type="EMBL" id="KAJ1139235.1"/>
    </source>
</evidence>
<feature type="transmembrane region" description="Helical" evidence="9">
    <location>
        <begin position="120"/>
        <end position="138"/>
    </location>
</feature>
<evidence type="ECO:0000256" key="4">
    <source>
        <dbReference type="ARBA" id="ARBA00023040"/>
    </source>
</evidence>
<dbReference type="Gene3D" id="1.20.1070.10">
    <property type="entry name" value="Rhodopsin 7-helix transmembrane proteins"/>
    <property type="match status" value="1"/>
</dbReference>
<evidence type="ECO:0000256" key="6">
    <source>
        <dbReference type="ARBA" id="ARBA00023170"/>
    </source>
</evidence>
<dbReference type="AlphaFoldDB" id="A0AAV7QLR6"/>
<keyword evidence="6 8" id="KW-0675">Receptor</keyword>
<keyword evidence="3 9" id="KW-1133">Transmembrane helix</keyword>
<sequence>MENQSQVYWADQTTTYDPYEDTTDYEDSDIWDCQDEKLPHGNIYLPILYSVSFFVGFLGNIFVIVLMVRKQGTRRLVDTFVINLALADLVFVCTLPLWSVTAALDNQWHFGNALCKMSSFVIMVNRCSSILFLAGMSVDRYLAIVKLLDSRCVRTRKCVLTTCAAVWAVSFLMGIPSLIYRKVWTDKDTGSTYCMEDMKPEASIIKLVSLLFTFVLPLFTILFCYCSILVRLSTHVYQGKRTKNSLKIIFTIIAAFICSWLPFNLLSAIFLFSKLEWTALSCSTTTALKWSLTVTACFAFMNSCVNPIIYIFLDRYFRYQVLKNTFAFFPGAAFKGRRPSLGSSFSLPNDSFSIFSSKSKSTGMSTY</sequence>
<name>A0AAV7QLR6_PLEWA</name>
<feature type="transmembrane region" description="Helical" evidence="9">
    <location>
        <begin position="47"/>
        <end position="68"/>
    </location>
</feature>
<dbReference type="InterPro" id="IPR050119">
    <property type="entry name" value="CCR1-9-like"/>
</dbReference>
<comment type="caution">
    <text evidence="11">The sequence shown here is derived from an EMBL/GenBank/DDBJ whole genome shotgun (WGS) entry which is preliminary data.</text>
</comment>
<keyword evidence="12" id="KW-1185">Reference proteome</keyword>
<reference evidence="11" key="1">
    <citation type="journal article" date="2022" name="bioRxiv">
        <title>Sequencing and chromosome-scale assembly of the giantPleurodeles waltlgenome.</title>
        <authorList>
            <person name="Brown T."/>
            <person name="Elewa A."/>
            <person name="Iarovenko S."/>
            <person name="Subramanian E."/>
            <person name="Araus A.J."/>
            <person name="Petzold A."/>
            <person name="Susuki M."/>
            <person name="Suzuki K.-i.T."/>
            <person name="Hayashi T."/>
            <person name="Toyoda A."/>
            <person name="Oliveira C."/>
            <person name="Osipova E."/>
            <person name="Leigh N.D."/>
            <person name="Simon A."/>
            <person name="Yun M.H."/>
        </authorList>
    </citation>
    <scope>NUCLEOTIDE SEQUENCE</scope>
    <source>
        <strain evidence="11">20211129_DDA</strain>
        <tissue evidence="11">Liver</tissue>
    </source>
</reference>
<evidence type="ECO:0000256" key="9">
    <source>
        <dbReference type="SAM" id="Phobius"/>
    </source>
</evidence>
<dbReference type="PRINTS" id="PR00237">
    <property type="entry name" value="GPCRRHODOPSN"/>
</dbReference>
<evidence type="ECO:0000256" key="1">
    <source>
        <dbReference type="ARBA" id="ARBA00004141"/>
    </source>
</evidence>
<comment type="similarity">
    <text evidence="8">Belongs to the G-protein coupled receptor 1 family.</text>
</comment>
<dbReference type="GO" id="GO:0016493">
    <property type="term" value="F:C-C chemokine receptor activity"/>
    <property type="evidence" value="ECO:0007669"/>
    <property type="project" value="TreeGrafter"/>
</dbReference>
<dbReference type="Proteomes" id="UP001066276">
    <property type="component" value="Chromosome 6"/>
</dbReference>
<dbReference type="InterPro" id="IPR000276">
    <property type="entry name" value="GPCR_Rhodpsn"/>
</dbReference>
<evidence type="ECO:0000313" key="12">
    <source>
        <dbReference type="Proteomes" id="UP001066276"/>
    </source>
</evidence>
<organism evidence="11 12">
    <name type="scientific">Pleurodeles waltl</name>
    <name type="common">Iberian ribbed newt</name>
    <dbReference type="NCBI Taxonomy" id="8319"/>
    <lineage>
        <taxon>Eukaryota</taxon>
        <taxon>Metazoa</taxon>
        <taxon>Chordata</taxon>
        <taxon>Craniata</taxon>
        <taxon>Vertebrata</taxon>
        <taxon>Euteleostomi</taxon>
        <taxon>Amphibia</taxon>
        <taxon>Batrachia</taxon>
        <taxon>Caudata</taxon>
        <taxon>Salamandroidea</taxon>
        <taxon>Salamandridae</taxon>
        <taxon>Pleurodelinae</taxon>
        <taxon>Pleurodeles</taxon>
    </lineage>
</organism>
<dbReference type="GO" id="GO:0006955">
    <property type="term" value="P:immune response"/>
    <property type="evidence" value="ECO:0007669"/>
    <property type="project" value="TreeGrafter"/>
</dbReference>
<dbReference type="InterPro" id="IPR017452">
    <property type="entry name" value="GPCR_Rhodpsn_7TM"/>
</dbReference>
<feature type="transmembrane region" description="Helical" evidence="9">
    <location>
        <begin position="80"/>
        <end position="100"/>
    </location>
</feature>
<protein>
    <recommendedName>
        <fullName evidence="10">G-protein coupled receptors family 1 profile domain-containing protein</fullName>
    </recommendedName>
</protein>
<gene>
    <name evidence="11" type="ORF">NDU88_005610</name>
</gene>
<dbReference type="GO" id="GO:0019957">
    <property type="term" value="F:C-C chemokine binding"/>
    <property type="evidence" value="ECO:0007669"/>
    <property type="project" value="TreeGrafter"/>
</dbReference>
<dbReference type="PANTHER" id="PTHR10489:SF954">
    <property type="entry name" value="G PROTEIN-COUPLED RECEPTOR 25"/>
    <property type="match status" value="1"/>
</dbReference>